<evidence type="ECO:0000256" key="1">
    <source>
        <dbReference type="ARBA" id="ARBA00004141"/>
    </source>
</evidence>
<feature type="region of interest" description="Disordered" evidence="12">
    <location>
        <begin position="424"/>
        <end position="443"/>
    </location>
</feature>
<evidence type="ECO:0000256" key="6">
    <source>
        <dbReference type="ARBA" id="ARBA00023053"/>
    </source>
</evidence>
<evidence type="ECO:0000256" key="10">
    <source>
        <dbReference type="ARBA" id="ARBA00023303"/>
    </source>
</evidence>
<keyword evidence="15" id="KW-1185">Reference proteome</keyword>
<evidence type="ECO:0000256" key="13">
    <source>
        <dbReference type="SAM" id="Phobius"/>
    </source>
</evidence>
<evidence type="ECO:0000313" key="15">
    <source>
        <dbReference type="Proteomes" id="UP000663879"/>
    </source>
</evidence>
<evidence type="ECO:0000256" key="8">
    <source>
        <dbReference type="ARBA" id="ARBA00023136"/>
    </source>
</evidence>
<dbReference type="AlphaFoldDB" id="A0A813PDU7"/>
<evidence type="ECO:0000256" key="5">
    <source>
        <dbReference type="ARBA" id="ARBA00022989"/>
    </source>
</evidence>
<evidence type="ECO:0000256" key="9">
    <source>
        <dbReference type="ARBA" id="ARBA00023201"/>
    </source>
</evidence>
<evidence type="ECO:0000256" key="3">
    <source>
        <dbReference type="ARBA" id="ARBA00022461"/>
    </source>
</evidence>
<feature type="transmembrane region" description="Helical" evidence="13">
    <location>
        <begin position="390"/>
        <end position="414"/>
    </location>
</feature>
<keyword evidence="9 11" id="KW-0739">Sodium transport</keyword>
<keyword evidence="3 11" id="KW-0894">Sodium channel</keyword>
<proteinExistence type="inferred from homology"/>
<feature type="transmembrane region" description="Helical" evidence="13">
    <location>
        <begin position="39"/>
        <end position="61"/>
    </location>
</feature>
<keyword evidence="6" id="KW-0915">Sodium</keyword>
<keyword evidence="10 11" id="KW-0407">Ion channel</keyword>
<comment type="subcellular location">
    <subcellularLocation>
        <location evidence="1">Membrane</location>
        <topology evidence="1">Multi-pass membrane protein</topology>
    </subcellularLocation>
</comment>
<dbReference type="PANTHER" id="PTHR11690:SF248">
    <property type="entry name" value="PICKPOCKET 17, ISOFORM A"/>
    <property type="match status" value="1"/>
</dbReference>
<protein>
    <submittedName>
        <fullName evidence="14">Uncharacterized protein</fullName>
    </submittedName>
</protein>
<comment type="similarity">
    <text evidence="11">Belongs to the amiloride-sensitive sodium channel (TC 1.A.6) family.</text>
</comment>
<evidence type="ECO:0000256" key="12">
    <source>
        <dbReference type="SAM" id="MobiDB-lite"/>
    </source>
</evidence>
<dbReference type="PRINTS" id="PR01078">
    <property type="entry name" value="AMINACHANNEL"/>
</dbReference>
<keyword evidence="4 11" id="KW-0812">Transmembrane</keyword>
<keyword evidence="5 13" id="KW-1133">Transmembrane helix</keyword>
<name>A0A813PDU7_9BILA</name>
<keyword evidence="8 13" id="KW-0472">Membrane</keyword>
<dbReference type="GO" id="GO:0005886">
    <property type="term" value="C:plasma membrane"/>
    <property type="evidence" value="ECO:0007669"/>
    <property type="project" value="TreeGrafter"/>
</dbReference>
<keyword evidence="7 11" id="KW-0406">Ion transport</keyword>
<organism evidence="14 15">
    <name type="scientific">Brachionus calyciflorus</name>
    <dbReference type="NCBI Taxonomy" id="104777"/>
    <lineage>
        <taxon>Eukaryota</taxon>
        <taxon>Metazoa</taxon>
        <taxon>Spiralia</taxon>
        <taxon>Gnathifera</taxon>
        <taxon>Rotifera</taxon>
        <taxon>Eurotatoria</taxon>
        <taxon>Monogononta</taxon>
        <taxon>Pseudotrocha</taxon>
        <taxon>Ploima</taxon>
        <taxon>Brachionidae</taxon>
        <taxon>Brachionus</taxon>
    </lineage>
</organism>
<accession>A0A813PDU7</accession>
<reference evidence="14" key="1">
    <citation type="submission" date="2021-02" db="EMBL/GenBank/DDBJ databases">
        <authorList>
            <person name="Nowell W R."/>
        </authorList>
    </citation>
    <scope>NUCLEOTIDE SEQUENCE</scope>
    <source>
        <strain evidence="14">Ploen Becks lab</strain>
    </source>
</reference>
<evidence type="ECO:0000313" key="14">
    <source>
        <dbReference type="EMBL" id="CAF0751388.1"/>
    </source>
</evidence>
<dbReference type="Gene3D" id="2.60.470.10">
    <property type="entry name" value="Acid-sensing ion channels like domains"/>
    <property type="match status" value="1"/>
</dbReference>
<dbReference type="Gene3D" id="1.10.287.770">
    <property type="entry name" value="YojJ-like"/>
    <property type="match status" value="1"/>
</dbReference>
<keyword evidence="2 11" id="KW-0813">Transport</keyword>
<dbReference type="GO" id="GO:0015280">
    <property type="term" value="F:ligand-gated sodium channel activity"/>
    <property type="evidence" value="ECO:0007669"/>
    <property type="project" value="TreeGrafter"/>
</dbReference>
<gene>
    <name evidence="14" type="ORF">OXX778_LOCUS3935</name>
</gene>
<evidence type="ECO:0000256" key="11">
    <source>
        <dbReference type="RuleBase" id="RU000679"/>
    </source>
</evidence>
<dbReference type="EMBL" id="CAJNOC010000369">
    <property type="protein sequence ID" value="CAF0751388.1"/>
    <property type="molecule type" value="Genomic_DNA"/>
</dbReference>
<dbReference type="InterPro" id="IPR001873">
    <property type="entry name" value="ENaC"/>
</dbReference>
<evidence type="ECO:0000256" key="7">
    <source>
        <dbReference type="ARBA" id="ARBA00023065"/>
    </source>
</evidence>
<dbReference type="OrthoDB" id="6021021at2759"/>
<dbReference type="Proteomes" id="UP000663879">
    <property type="component" value="Unassembled WGS sequence"/>
</dbReference>
<dbReference type="PANTHER" id="PTHR11690">
    <property type="entry name" value="AMILORIDE-SENSITIVE SODIUM CHANNEL-RELATED"/>
    <property type="match status" value="1"/>
</dbReference>
<evidence type="ECO:0000256" key="4">
    <source>
        <dbReference type="ARBA" id="ARBA00022692"/>
    </source>
</evidence>
<evidence type="ECO:0000256" key="2">
    <source>
        <dbReference type="ARBA" id="ARBA00022448"/>
    </source>
</evidence>
<sequence length="443" mass="50219">MEHYQSKSKIKSSVKEALSKSTSHGIPNIVSTDKWSIRLIWIVSTLLSTALCGLLIAQNFLNYYEYEVTTKIREKYDYVVEFPSVTVCNFGRFSSEYGYNFSKFADKIRLLSNDSIRSDSNFAIQYALSQNLTEIRKFGDSLSKLVKFYKFESRPKNLSLDFTNFFSPYFTNCYIFNPPFYEDGTPRKPTMTASSGVVFVHEFGSHPLTAAPIFVLPQKSTYIGIKRRHSTQLPKPYSSCDEATDDPNKYDSEIYKAIHNTSFKYSQSLCIDLCFQKLAIENCSCFYYVYALFPEGRPCLKESEFKCVSNFYACLMETDYLNKVCLAKCPLECSSTEYIKSVSTYSLLDADLDEADITVFLEDYVVTEIEEAAVMDVAVLLSNIGGIAGLFLGVSFLSFIEILACLAEITIIFFRKGGKIGDYQNSDSNSEKPEEDDSKNGNI</sequence>
<comment type="caution">
    <text evidence="14">The sequence shown here is derived from an EMBL/GenBank/DDBJ whole genome shotgun (WGS) entry which is preliminary data.</text>
</comment>
<dbReference type="Pfam" id="PF00858">
    <property type="entry name" value="ASC"/>
    <property type="match status" value="1"/>
</dbReference>